<dbReference type="EMBL" id="OU015584">
    <property type="protein sequence ID" value="CAG5078342.1"/>
    <property type="molecule type" value="Genomic_DNA"/>
</dbReference>
<feature type="compositionally biased region" description="Polar residues" evidence="1">
    <location>
        <begin position="103"/>
        <end position="112"/>
    </location>
</feature>
<dbReference type="KEGG" id="ptan:CRYO30217_00646"/>
<dbReference type="Proteomes" id="UP000683507">
    <property type="component" value="Chromosome"/>
</dbReference>
<dbReference type="AlphaFoldDB" id="A0A916NFE4"/>
<feature type="region of interest" description="Disordered" evidence="1">
    <location>
        <begin position="93"/>
        <end position="112"/>
    </location>
</feature>
<sequence length="272" mass="30248">MKKSILFIATIICSGAIVAQSRGGRGGFQSNENNSNINQLDNNVSNVYFNQVQTANESNVQQQVNFNPRNVDIATNRNVQINNVALENVQFADSRGNRDGDSPSWNNIPVSRGNTNVVVQTNDSPEVVQQQESFIPTEQQVVDNVGNDLALNVNPQINVPSINLNVDVDLDLNNHQRSDSEKSIDEKKDKDINIGGGLNLPNIDLDFNNKSATSKKVSTKKTKRTRNRKNHGYKQHVSIVEAIKSKSSMIKKLLKKKKSKKPKCLSVVCYQF</sequence>
<reference evidence="2" key="1">
    <citation type="submission" date="2021-04" db="EMBL/GenBank/DDBJ databases">
        <authorList>
            <person name="Rodrigo-Torres L."/>
            <person name="Arahal R. D."/>
            <person name="Lucena T."/>
        </authorList>
    </citation>
    <scope>NUCLEOTIDE SEQUENCE</scope>
    <source>
        <strain evidence="2">AS29M-1</strain>
    </source>
</reference>
<evidence type="ECO:0000256" key="1">
    <source>
        <dbReference type="SAM" id="MobiDB-lite"/>
    </source>
</evidence>
<evidence type="ECO:0000313" key="3">
    <source>
        <dbReference type="Proteomes" id="UP000683507"/>
    </source>
</evidence>
<accession>A0A916NFE4</accession>
<keyword evidence="3" id="KW-1185">Reference proteome</keyword>
<protein>
    <submittedName>
        <fullName evidence="2">Uncharacterized protein</fullName>
    </submittedName>
</protein>
<proteinExistence type="predicted"/>
<gene>
    <name evidence="2" type="ORF">CRYO30217_00646</name>
</gene>
<organism evidence="2 3">
    <name type="scientific">Parvicella tangerina</name>
    <dbReference type="NCBI Taxonomy" id="2829795"/>
    <lineage>
        <taxon>Bacteria</taxon>
        <taxon>Pseudomonadati</taxon>
        <taxon>Bacteroidota</taxon>
        <taxon>Flavobacteriia</taxon>
        <taxon>Flavobacteriales</taxon>
        <taxon>Parvicellaceae</taxon>
        <taxon>Parvicella</taxon>
    </lineage>
</organism>
<evidence type="ECO:0000313" key="2">
    <source>
        <dbReference type="EMBL" id="CAG5078342.1"/>
    </source>
</evidence>
<dbReference type="RefSeq" id="WP_258540875.1">
    <property type="nucleotide sequence ID" value="NZ_OU015584.1"/>
</dbReference>
<name>A0A916NFE4_9FLAO</name>